<feature type="region of interest" description="Disordered" evidence="6">
    <location>
        <begin position="183"/>
        <end position="224"/>
    </location>
</feature>
<feature type="compositionally biased region" description="Pro residues" evidence="6">
    <location>
        <begin position="1730"/>
        <end position="1739"/>
    </location>
</feature>
<feature type="region of interest" description="Disordered" evidence="6">
    <location>
        <begin position="1049"/>
        <end position="1132"/>
    </location>
</feature>
<feature type="compositionally biased region" description="Polar residues" evidence="6">
    <location>
        <begin position="1112"/>
        <end position="1128"/>
    </location>
</feature>
<dbReference type="SMART" id="SM00181">
    <property type="entry name" value="EGF"/>
    <property type="match status" value="2"/>
</dbReference>
<dbReference type="GO" id="GO:0005509">
    <property type="term" value="F:calcium ion binding"/>
    <property type="evidence" value="ECO:0007669"/>
    <property type="project" value="InterPro"/>
</dbReference>
<proteinExistence type="predicted"/>
<protein>
    <recommendedName>
        <fullName evidence="8">EGF-like domain-containing protein</fullName>
    </recommendedName>
</protein>
<dbReference type="InterPro" id="IPR000742">
    <property type="entry name" value="EGF"/>
</dbReference>
<sequence length="3291" mass="364856">MHVFDKLLEKKRQDVVFSDDAIDELKYSIDEQSNYNDNYDDLDDDYIQTKRKKVIRVRVPPHFSGNGKPERAHKYTVVRKRPLVPYTKSFLPEKTIPPSPRRVVVTRVRSLGARSRHFGHDDSIYSSNTPSKRHKVTVTRTRKLIPTANIELTQTPKTRVTRKKLVTRRPVATSTQTFAIITTGFYGIPDNEDEDEDEDDDDDDDDDDNYNNGNNEGSVEENGNMENIQDGIEESTKVPALVGTVNEIEKPDVENVKDEEFLNKSEEEIPVEPSTISDVTPVIITDNFYFPAFSNSEEENGDEPEEDDNISTTEEMTRGEITDDSQKHTTEESEDEKNKNAQSNESEEFTTTEEIPVTEKIESNESYLTTIGDVESVDMNSTTQSSTTNIILEPSSSYSPESEQILDSMENTNKNSEEELSVVPLKPYTETSLASDSSSSSFSSLQSPSLDINEFLMSDVPSVIPLESSMSQVEDYQSLQPTQTLQIESSGSSSSETAAITTTTTSSSTTTTTTTTFVSSLTPEDIEAGLSDELYLSLSRPDFPEIAPSQLPNSKDESKTKEEDSSRSLLASLEPEPTPTVIFTETIVTSTRLRTYTYVVTKLNGLETQVTSSTTVRPRVTTLTLTVPVTIIPSSIDNVESIRLSTITTASRREPDGQEIRRETRMMNEDAEGEGRRLNLATRVMSNGVEVIVAGPTPALRWENSNPQPTLTLSDEVVMLMPQEDPNEFVTKTCTTTFTYLNTITKDGTTIVSTDQQVVANTATEERHRKPGSESAAVTLAASPTLRTEVFKTTYTYLTLNTDHPDAKNALGSSQKVITNTVTAPQHYLDMILEPSEASPPQTNTYLSTRVLEKTFIEDGITKIATMSDTITRLIITESVLPPPRPTSVTTTLTALDNPEDTLTDIMKTYYITYTYYNTYLEKGSSTVVRTNVATSTDVAVEKVKKTGVIDTQVTATPSLEPIKIFATKTYLTTFTYFTTLLQAGPDGETSTTISSRSHVVENVVTESIAPSLLNAGYMNFLTTSHHSDSVKNVVTGSTIIFFDEEDQIDSSSTSTQVQPTASLEALESTVENSETPVIQSSDIESEPQKDEPEKQQNEQSSSDLDTSASSGITHNESLNQDSNTAETNNGPNLPVGGGLLSLGSLGINGLSALGPVITAMAGLLKGKPTANRRNDTMSQPSNPPAHQEHQEATTQRSPIYIPVADFADGDIETAESQNIVAQLANLNSNFIPETRHKVAASLVDGIPISPGEVITANSDVIIGKPGILAPRPPQKYLQNGNENQNQNFGMKPPPISVPNIPVHPVLEVIKDERPEPTRNILHGSSSNSKRPSKIPHHLNNEPTRSGLKHDILENDPLLKPPGRTNIEKYANPSINSKEPEWISNIFKRPWNSKDGLMPPPVPPTPSRIDQDLNFYPPQDTQPWINHPSDEQNSRSPWAHKDPIITNTNLESSKLKTELTQLTASEPIVHQVPHVIDRSTGQPLLVNIQPSQVANVVIPQGGTQALIFGDTSEPHISGQYFDDPSPYPEPESNPPEYGGFEKQENNLSDFMIPPAPPFNNYKSPFQKPHQHTVSSPNNRVYSKFPRPHDKIEIHTNRPEKRPSDVHLIQRPESHGQSSQGQVHTEILVHHSSDTSNFHSNLRPQSNQHQQEFSPPRRDYHVPTSNELPPRRTTDISPPTEMSHHNYHHHHHRYGYHHENPNRTAANDILKQKWKNDRTKPRITVVRPRPGVEPPRPTNYPNPDRTSGFGTKLKYPYRPSSHTAQVSHLPQIPVSWQDETKVEQSNTNYQQHKTQEPQENLPIGVIGYRNPLIGNAKRPMQQSPLQPTNYQPSPPQHHQVHQLPPDISPPVIQNFGQILPHPDEPEIPWSDTQTEAEMSDKNKQEEKPFNILESSTTKAETIEENVFYQTQTEISPENQNNNNYATVSVLKPYEIFEDNSETDNQENKNISDDTLDYDVIQGVTFGDRVISNSDEFERNDTIDLKAPTMIPHFIPQESTKLKSFQYQKTVTPRPVFEQKRISVIQDPKHLSGHARPAINWETIQKVNNENHYSNRRNLTFTRTNHSHGYSYFKYVNTEKIRTPELNSPSAGTRVHPAYPHIVTKPRPVLPIPITISSDSSSKPKISQKEKNNINNNNEEITLHSERPSIHMRPIIIHAKDRNRETLETAYQTNFAVHEDEKNLPNKKRPQLNNQNKNSNEFKVLSQNMMPPPPTKSTIKDNINNDNAEGDLKPPPIPEDVVGMSPPPVVITTTTARPTSTIINDSGLRPPPPKYIPLDSSKVVGETPPPPPSPQSPLSVPSVNMVPPIIPRPTKSRPFLIELLSQDMVPPRPPVIESSRPIEIATVRPAIAVSGSIQIATAVATSHIPVMQDIVESTIPIIHGTVDLPVVMDVSDIIKSVETRKPEHVSVYTVRPFETKQASRVSVQPTAILSTNLIMPTRLKLPQAESSLSTKSPIQITRLSSYETSRQPSVVLEASRQSISSSKINSTQSLKHRPYTIKQSINPSDVTFTSTAKRKYGSSSTKFHNIITKTLKEYADTRVYKNTRNVTTTTMMTTMEMKPKSVTHFKTLTVTRTETSVVGSPPTTRTLLLTHTMTSTIVETVTETLLRPTNVVITSVTTILQPATRLSSYETSPDNMDSIFVVMSDQNPPAADAEEVEAEYGGEEEVSLDEQDPAGNEIHRVLSGGILGAPVVPHRPSTNQCQPECRAAKSEMCALVASEPRCICRPGFSRMFLDRPCKPTYTYTLRVGLDRIGRESVKYDHPINDSSSASFRRYAGPTREALDRTLMQSDLRDIYRGLDIAGFYPHPPRVEFHLQLSDNTSETRLKDVLKKYLISSNYSLGGTEVFALRDFDSIDANDFDECSTEEGGPHHDCSPHAACFNLRGSYQCSCKEGWADLSENSAYPGRICSQAPLGCASCNYKGHCVTNSHGQEICECFPWHSGQRCQVNLKVTLIVVVTIGAILLTALGLVLALTCLRNPNRARKSGDKRAMISTGASGDTSSEGSVTDLAIPHHVPHVLPPPPRSNAPIPPSVKRPRKVTKQYRAPKKPSFAGTPVPLNETANTDRTLSVMIPRAKYRSGPQSPQNYSKPPMSTFAVEEHKLINYLEGGPPNGNRKPSLANTAKDYVKREYIEETGIRVVKNAAAPNNGALVSAGFQVSATVLKTTDDGESTLDDTFEPSTLKTLRSTTDFQDGTSTLGAPSIQTTTKLLPLDLAEENSSVGRSCSGDTSIKQPSPSRGSKDTRDARDSASEGPITAERDLGSTLRLRHTPLYNPDRAISDRDSNFDSL</sequence>
<evidence type="ECO:0000256" key="7">
    <source>
        <dbReference type="SAM" id="Phobius"/>
    </source>
</evidence>
<keyword evidence="7" id="KW-0472">Membrane</keyword>
<feature type="domain" description="EGF-like" evidence="8">
    <location>
        <begin position="2860"/>
        <end position="2901"/>
    </location>
</feature>
<comment type="caution">
    <text evidence="5">Lacks conserved residue(s) required for the propagation of feature annotation.</text>
</comment>
<feature type="compositionally biased region" description="Polar residues" evidence="6">
    <location>
        <begin position="1633"/>
        <end position="1652"/>
    </location>
</feature>
<feature type="compositionally biased region" description="Low complexity" evidence="6">
    <location>
        <begin position="210"/>
        <end position="224"/>
    </location>
</feature>
<feature type="region of interest" description="Disordered" evidence="6">
    <location>
        <begin position="2278"/>
        <end position="2298"/>
    </location>
</feature>
<feature type="region of interest" description="Disordered" evidence="6">
    <location>
        <begin position="2649"/>
        <end position="2672"/>
    </location>
</feature>
<evidence type="ECO:0000313" key="9">
    <source>
        <dbReference type="EMBL" id="KAG8036485.1"/>
    </source>
</evidence>
<feature type="region of interest" description="Disordered" evidence="6">
    <location>
        <begin position="3220"/>
        <end position="3291"/>
    </location>
</feature>
<feature type="compositionally biased region" description="Acidic residues" evidence="6">
    <location>
        <begin position="296"/>
        <end position="309"/>
    </location>
</feature>
<feature type="region of interest" description="Disordered" evidence="6">
    <location>
        <begin position="1168"/>
        <end position="1196"/>
    </location>
</feature>
<feature type="region of interest" description="Disordered" evidence="6">
    <location>
        <begin position="543"/>
        <end position="573"/>
    </location>
</feature>
<feature type="region of interest" description="Disordered" evidence="6">
    <location>
        <begin position="1314"/>
        <end position="1349"/>
    </location>
</feature>
<keyword evidence="4" id="KW-1015">Disulfide bond</keyword>
<dbReference type="PROSITE" id="PS01187">
    <property type="entry name" value="EGF_CA"/>
    <property type="match status" value="1"/>
</dbReference>
<feature type="compositionally biased region" description="Basic and acidic residues" evidence="6">
    <location>
        <begin position="554"/>
        <end position="566"/>
    </location>
</feature>
<evidence type="ECO:0000256" key="1">
    <source>
        <dbReference type="ARBA" id="ARBA00022536"/>
    </source>
</evidence>
<feature type="compositionally biased region" description="Polar residues" evidence="6">
    <location>
        <begin position="1819"/>
        <end position="1829"/>
    </location>
</feature>
<feature type="compositionally biased region" description="Polar residues" evidence="6">
    <location>
        <begin position="1571"/>
        <end position="1580"/>
    </location>
</feature>
<dbReference type="InterPro" id="IPR000152">
    <property type="entry name" value="EGF-type_Asp/Asn_hydroxyl_site"/>
</dbReference>
<dbReference type="PROSITE" id="PS00010">
    <property type="entry name" value="ASX_HYDROXYL"/>
    <property type="match status" value="1"/>
</dbReference>
<feature type="region of interest" description="Disordered" evidence="6">
    <location>
        <begin position="1513"/>
        <end position="1604"/>
    </location>
</feature>
<feature type="compositionally biased region" description="Pro residues" evidence="6">
    <location>
        <begin position="3020"/>
        <end position="3035"/>
    </location>
</feature>
<dbReference type="Pfam" id="PF07645">
    <property type="entry name" value="EGF_CA"/>
    <property type="match status" value="1"/>
</dbReference>
<feature type="region of interest" description="Disordered" evidence="6">
    <location>
        <begin position="2984"/>
        <end position="3063"/>
    </location>
</feature>
<dbReference type="PROSITE" id="PS00022">
    <property type="entry name" value="EGF_1"/>
    <property type="match status" value="1"/>
</dbReference>
<dbReference type="EMBL" id="JAAOIC020000048">
    <property type="protein sequence ID" value="KAG8036485.1"/>
    <property type="molecule type" value="Genomic_DNA"/>
</dbReference>
<feature type="compositionally biased region" description="Basic and acidic residues" evidence="6">
    <location>
        <begin position="315"/>
        <end position="339"/>
    </location>
</feature>
<keyword evidence="10" id="KW-1185">Reference proteome</keyword>
<feature type="compositionally biased region" description="Polar residues" evidence="6">
    <location>
        <begin position="1050"/>
        <end position="1062"/>
    </location>
</feature>
<feature type="compositionally biased region" description="Basic and acidic residues" evidence="6">
    <location>
        <begin position="1586"/>
        <end position="1604"/>
    </location>
</feature>
<feature type="compositionally biased region" description="Basic and acidic residues" evidence="6">
    <location>
        <begin position="1877"/>
        <end position="1887"/>
    </location>
</feature>
<dbReference type="SMART" id="SM00179">
    <property type="entry name" value="EGF_CA"/>
    <property type="match status" value="1"/>
</dbReference>
<dbReference type="Proteomes" id="UP000729913">
    <property type="component" value="Unassembled WGS sequence"/>
</dbReference>
<dbReference type="InterPro" id="IPR018097">
    <property type="entry name" value="EGF_Ca-bd_CS"/>
</dbReference>
<feature type="compositionally biased region" description="Polar residues" evidence="6">
    <location>
        <begin position="474"/>
        <end position="488"/>
    </location>
</feature>
<feature type="compositionally biased region" description="Basic and acidic residues" evidence="6">
    <location>
        <begin position="1087"/>
        <end position="1097"/>
    </location>
</feature>
<feature type="region of interest" description="Disordered" evidence="6">
    <location>
        <begin position="1813"/>
        <end position="1887"/>
    </location>
</feature>
<dbReference type="InterPro" id="IPR001881">
    <property type="entry name" value="EGF-like_Ca-bd_dom"/>
</dbReference>
<feature type="compositionally biased region" description="Acidic residues" evidence="6">
    <location>
        <begin position="2654"/>
        <end position="2672"/>
    </location>
</feature>
<feature type="compositionally biased region" description="Polar residues" evidence="6">
    <location>
        <begin position="1070"/>
        <end position="1083"/>
    </location>
</feature>
<evidence type="ECO:0000256" key="6">
    <source>
        <dbReference type="SAM" id="MobiDB-lite"/>
    </source>
</evidence>
<feature type="compositionally biased region" description="Low complexity" evidence="6">
    <location>
        <begin position="381"/>
        <end position="403"/>
    </location>
</feature>
<keyword evidence="7" id="KW-1133">Transmembrane helix</keyword>
<dbReference type="PANTHER" id="PTHR45733">
    <property type="entry name" value="FORMIN-J"/>
    <property type="match status" value="1"/>
</dbReference>
<feature type="region of interest" description="Disordered" evidence="6">
    <location>
        <begin position="2203"/>
        <end position="2241"/>
    </location>
</feature>
<feature type="region of interest" description="Disordered" evidence="6">
    <location>
        <begin position="1633"/>
        <end position="1679"/>
    </location>
</feature>
<feature type="compositionally biased region" description="Basic and acidic residues" evidence="6">
    <location>
        <begin position="3241"/>
        <end position="3252"/>
    </location>
</feature>
<evidence type="ECO:0000256" key="5">
    <source>
        <dbReference type="PROSITE-ProRule" id="PRU00076"/>
    </source>
</evidence>
<feature type="compositionally biased region" description="Polar residues" evidence="6">
    <location>
        <begin position="2214"/>
        <end position="2225"/>
    </location>
</feature>
<evidence type="ECO:0000256" key="4">
    <source>
        <dbReference type="ARBA" id="ARBA00023157"/>
    </source>
</evidence>
<feature type="region of interest" description="Disordered" evidence="6">
    <location>
        <begin position="293"/>
        <end position="421"/>
    </location>
</feature>
<feature type="region of interest" description="Disordered" evidence="6">
    <location>
        <begin position="1724"/>
        <end position="1747"/>
    </location>
</feature>
<keyword evidence="2" id="KW-0732">Signal</keyword>
<feature type="transmembrane region" description="Helical" evidence="7">
    <location>
        <begin position="2953"/>
        <end position="2978"/>
    </location>
</feature>
<name>A0A8J5QN04_9HYME</name>
<evidence type="ECO:0000256" key="2">
    <source>
        <dbReference type="ARBA" id="ARBA00022729"/>
    </source>
</evidence>
<dbReference type="InterPro" id="IPR049883">
    <property type="entry name" value="NOTCH1_EGF-like"/>
</dbReference>
<accession>A0A8J5QN04</accession>
<organism evidence="9 10">
    <name type="scientific">Cotesia typhae</name>
    <dbReference type="NCBI Taxonomy" id="2053667"/>
    <lineage>
        <taxon>Eukaryota</taxon>
        <taxon>Metazoa</taxon>
        <taxon>Ecdysozoa</taxon>
        <taxon>Arthropoda</taxon>
        <taxon>Hexapoda</taxon>
        <taxon>Insecta</taxon>
        <taxon>Pterygota</taxon>
        <taxon>Neoptera</taxon>
        <taxon>Endopterygota</taxon>
        <taxon>Hymenoptera</taxon>
        <taxon>Apocrita</taxon>
        <taxon>Ichneumonoidea</taxon>
        <taxon>Braconidae</taxon>
        <taxon>Microgastrinae</taxon>
        <taxon>Cotesia</taxon>
    </lineage>
</organism>
<dbReference type="FunFam" id="2.10.25.10:FF:000038">
    <property type="entry name" value="Fibrillin 2"/>
    <property type="match status" value="1"/>
</dbReference>
<dbReference type="OrthoDB" id="10040649at2759"/>
<reference evidence="9" key="1">
    <citation type="submission" date="2020-03" db="EMBL/GenBank/DDBJ databases">
        <authorList>
            <person name="Chebbi M.A."/>
            <person name="Drezen J.M."/>
        </authorList>
    </citation>
    <scope>NUCLEOTIDE SEQUENCE</scope>
    <source>
        <tissue evidence="9">Whole body</tissue>
    </source>
</reference>
<feature type="compositionally biased region" description="Polar residues" evidence="6">
    <location>
        <begin position="2996"/>
        <end position="3007"/>
    </location>
</feature>
<feature type="compositionally biased region" description="Low complexity" evidence="6">
    <location>
        <begin position="1101"/>
        <end position="1111"/>
    </location>
</feature>
<comment type="caution">
    <text evidence="9">The sequence shown here is derived from an EMBL/GenBank/DDBJ whole genome shotgun (WGS) entry which is preliminary data.</text>
</comment>
<feature type="compositionally biased region" description="Basic and acidic residues" evidence="6">
    <location>
        <begin position="3280"/>
        <end position="3291"/>
    </location>
</feature>
<keyword evidence="3" id="KW-0677">Repeat</keyword>
<reference evidence="9" key="2">
    <citation type="submission" date="2021-04" db="EMBL/GenBank/DDBJ databases">
        <title>Genome-wide patterns of bracovirus chromosomal integration into multiple host tissues during parasitism.</title>
        <authorList>
            <person name="Chebbi M.A.C."/>
        </authorList>
    </citation>
    <scope>NUCLEOTIDE SEQUENCE</scope>
    <source>
        <tissue evidence="9">Whole body</tissue>
    </source>
</reference>
<dbReference type="CDD" id="cd00054">
    <property type="entry name" value="EGF_CA"/>
    <property type="match status" value="1"/>
</dbReference>
<dbReference type="PROSITE" id="PS50026">
    <property type="entry name" value="EGF_3"/>
    <property type="match status" value="1"/>
</dbReference>
<dbReference type="InterPro" id="IPR051144">
    <property type="entry name" value="Formin_homology_domain"/>
</dbReference>
<keyword evidence="7" id="KW-0812">Transmembrane</keyword>
<feature type="compositionally biased region" description="Acidic residues" evidence="6">
    <location>
        <begin position="190"/>
        <end position="209"/>
    </location>
</feature>
<keyword evidence="1 5" id="KW-0245">EGF-like domain</keyword>
<evidence type="ECO:0000313" key="10">
    <source>
        <dbReference type="Proteomes" id="UP000729913"/>
    </source>
</evidence>
<feature type="compositionally biased region" description="Polar residues" evidence="6">
    <location>
        <begin position="3220"/>
        <end position="3240"/>
    </location>
</feature>
<feature type="compositionally biased region" description="Basic residues" evidence="6">
    <location>
        <begin position="3036"/>
        <end position="3049"/>
    </location>
</feature>
<feature type="region of interest" description="Disordered" evidence="6">
    <location>
        <begin position="474"/>
        <end position="520"/>
    </location>
</feature>
<evidence type="ECO:0000259" key="8">
    <source>
        <dbReference type="PROSITE" id="PS50026"/>
    </source>
</evidence>
<feature type="compositionally biased region" description="Low complexity" evidence="6">
    <location>
        <begin position="489"/>
        <end position="520"/>
    </location>
</feature>
<evidence type="ECO:0000256" key="3">
    <source>
        <dbReference type="ARBA" id="ARBA00022737"/>
    </source>
</evidence>
<gene>
    <name evidence="9" type="ORF">G9C98_003807</name>
</gene>